<dbReference type="InterPro" id="IPR042172">
    <property type="entry name" value="Adenosylhomocyst_ase-like_sf"/>
</dbReference>
<feature type="binding site" evidence="4">
    <location>
        <position position="209"/>
    </location>
    <ligand>
        <name>substrate</name>
    </ligand>
</feature>
<dbReference type="Pfam" id="PF00670">
    <property type="entry name" value="AdoHcyase_NAD"/>
    <property type="match status" value="1"/>
</dbReference>
<evidence type="ECO:0000256" key="4">
    <source>
        <dbReference type="PIRSR" id="PIRSR001109-1"/>
    </source>
</evidence>
<proteinExistence type="inferred from homology"/>
<dbReference type="UniPathway" id="UPA00314">
    <property type="reaction ID" value="UER00076"/>
</dbReference>
<dbReference type="InterPro" id="IPR000043">
    <property type="entry name" value="Adenosylhomocysteinase-like"/>
</dbReference>
<dbReference type="PROSITE" id="PS00738">
    <property type="entry name" value="ADOHCYASE_1"/>
    <property type="match status" value="1"/>
</dbReference>
<dbReference type="PANTHER" id="PTHR23420">
    <property type="entry name" value="ADENOSYLHOMOCYSTEINASE"/>
    <property type="match status" value="1"/>
</dbReference>
<dbReference type="GO" id="GO:0033353">
    <property type="term" value="P:S-adenosylmethionine cycle"/>
    <property type="evidence" value="ECO:0007669"/>
    <property type="project" value="TreeGrafter"/>
</dbReference>
<feature type="binding site" evidence="4">
    <location>
        <position position="264"/>
    </location>
    <ligand>
        <name>substrate</name>
    </ligand>
</feature>
<dbReference type="Pfam" id="PF05221">
    <property type="entry name" value="AdoHcyase"/>
    <property type="match status" value="1"/>
</dbReference>
<protein>
    <recommendedName>
        <fullName evidence="6">Adenosylhomocysteinase</fullName>
        <ecNumber evidence="6">3.13.2.1</ecNumber>
    </recommendedName>
</protein>
<dbReference type="SMART" id="SM00996">
    <property type="entry name" value="AdoHcyase"/>
    <property type="match status" value="1"/>
</dbReference>
<dbReference type="GO" id="GO:0006730">
    <property type="term" value="P:one-carbon metabolic process"/>
    <property type="evidence" value="ECO:0007669"/>
    <property type="project" value="UniProtKB-KW"/>
</dbReference>
<feature type="region of interest" description="Disordered" evidence="8">
    <location>
        <begin position="1"/>
        <end position="82"/>
    </location>
</feature>
<comment type="pathway">
    <text evidence="6">Amino-acid biosynthesis; L-homocysteine biosynthesis; L-homocysteine from S-adenosyl-L-homocysteine: step 1/1.</text>
</comment>
<dbReference type="OrthoDB" id="10007170at2759"/>
<keyword evidence="10" id="KW-1185">Reference proteome</keyword>
<evidence type="ECO:0000313" key="10">
    <source>
        <dbReference type="Proteomes" id="UP000515163"/>
    </source>
</evidence>
<evidence type="ECO:0000256" key="2">
    <source>
        <dbReference type="ARBA" id="ARBA00022563"/>
    </source>
</evidence>
<feature type="binding site" evidence="5">
    <location>
        <position position="424"/>
    </location>
    <ligand>
        <name>NAD(+)</name>
        <dbReference type="ChEBI" id="CHEBI:57540"/>
    </ligand>
</feature>
<dbReference type="InterPro" id="IPR020082">
    <property type="entry name" value="S-Ado-L-homoCys_hydrolase_CS"/>
</dbReference>
<name>A0A6P8HI51_ACTTE</name>
<dbReference type="EC" id="3.13.2.1" evidence="6"/>
<feature type="compositionally biased region" description="Low complexity" evidence="8">
    <location>
        <begin position="45"/>
        <end position="62"/>
    </location>
</feature>
<feature type="binding site" evidence="5">
    <location>
        <begin position="300"/>
        <end position="305"/>
    </location>
    <ligand>
        <name>NAD(+)</name>
        <dbReference type="ChEBI" id="CHEBI:57540"/>
    </ligand>
</feature>
<accession>A0A6P8HI51</accession>
<dbReference type="SUPFAM" id="SSF51735">
    <property type="entry name" value="NAD(P)-binding Rossmann-fold domains"/>
    <property type="match status" value="1"/>
</dbReference>
<feature type="binding site" evidence="5">
    <location>
        <position position="321"/>
    </location>
    <ligand>
        <name>NAD(+)</name>
        <dbReference type="ChEBI" id="CHEBI:57540"/>
    </ligand>
</feature>
<dbReference type="Gene3D" id="3.40.50.1480">
    <property type="entry name" value="Adenosylhomocysteinase-like"/>
    <property type="match status" value="3"/>
</dbReference>
<keyword evidence="6" id="KW-0378">Hydrolase</keyword>
<dbReference type="NCBIfam" id="TIGR00936">
    <property type="entry name" value="ahcY"/>
    <property type="match status" value="1"/>
</dbReference>
<evidence type="ECO:0000256" key="5">
    <source>
        <dbReference type="PIRSR" id="PIRSR001109-2"/>
    </source>
</evidence>
<dbReference type="PIRSF" id="PIRSF001109">
    <property type="entry name" value="Ad_hcy_hydrolase"/>
    <property type="match status" value="1"/>
</dbReference>
<keyword evidence="3 5" id="KW-0520">NAD</keyword>
<dbReference type="RefSeq" id="XP_031552302.1">
    <property type="nucleotide sequence ID" value="XM_031696442.1"/>
</dbReference>
<dbReference type="NCBIfam" id="NF004005">
    <property type="entry name" value="PRK05476.2-3"/>
    <property type="match status" value="1"/>
</dbReference>
<dbReference type="AlphaFoldDB" id="A0A6P8HI51"/>
<dbReference type="Gene3D" id="3.40.50.720">
    <property type="entry name" value="NAD(P)-binding Rossmann-like Domain"/>
    <property type="match status" value="1"/>
</dbReference>
<dbReference type="SMART" id="SM00997">
    <property type="entry name" value="AdoHcyase_NAD"/>
    <property type="match status" value="1"/>
</dbReference>
<feature type="domain" description="S-adenosyl-L-homocysteine hydrolase NAD binding" evidence="9">
    <location>
        <begin position="269"/>
        <end position="430"/>
    </location>
</feature>
<comment type="cofactor">
    <cofactor evidence="5 6">
        <name>NAD(+)</name>
        <dbReference type="ChEBI" id="CHEBI:57540"/>
    </cofactor>
    <text evidence="5 6">Binds 1 NAD(+) per subunit.</text>
</comment>
<dbReference type="GeneID" id="116289498"/>
<evidence type="ECO:0000256" key="1">
    <source>
        <dbReference type="ARBA" id="ARBA00007122"/>
    </source>
</evidence>
<dbReference type="InterPro" id="IPR036291">
    <property type="entry name" value="NAD(P)-bd_dom_sf"/>
</dbReference>
<dbReference type="PROSITE" id="PS00739">
    <property type="entry name" value="ADOHCYASE_2"/>
    <property type="match status" value="1"/>
</dbReference>
<dbReference type="SUPFAM" id="SSF52283">
    <property type="entry name" value="Formate/glycerate dehydrogenase catalytic domain-like"/>
    <property type="match status" value="1"/>
</dbReference>
<feature type="binding site" evidence="4">
    <location>
        <position position="135"/>
    </location>
    <ligand>
        <name>substrate</name>
    </ligand>
</feature>
<organism evidence="10 11">
    <name type="scientific">Actinia tenebrosa</name>
    <name type="common">Australian red waratah sea anemone</name>
    <dbReference type="NCBI Taxonomy" id="6105"/>
    <lineage>
        <taxon>Eukaryota</taxon>
        <taxon>Metazoa</taxon>
        <taxon>Cnidaria</taxon>
        <taxon>Anthozoa</taxon>
        <taxon>Hexacorallia</taxon>
        <taxon>Actiniaria</taxon>
        <taxon>Actiniidae</taxon>
        <taxon>Actinia</taxon>
    </lineage>
</organism>
<evidence type="ECO:0000313" key="11">
    <source>
        <dbReference type="RefSeq" id="XP_031552302.1"/>
    </source>
</evidence>
<evidence type="ECO:0000256" key="7">
    <source>
        <dbReference type="RuleBase" id="RU004166"/>
    </source>
</evidence>
<dbReference type="GO" id="GO:0004013">
    <property type="term" value="F:adenosylhomocysteinase activity"/>
    <property type="evidence" value="ECO:0007669"/>
    <property type="project" value="UniProtKB-EC"/>
</dbReference>
<reference evidence="11" key="1">
    <citation type="submission" date="2025-08" db="UniProtKB">
        <authorList>
            <consortium name="RefSeq"/>
        </authorList>
    </citation>
    <scope>IDENTIFICATION</scope>
    <source>
        <tissue evidence="11">Tentacle</tissue>
    </source>
</reference>
<dbReference type="InterPro" id="IPR015878">
    <property type="entry name" value="Ado_hCys_hydrolase_NAD-bd"/>
</dbReference>
<evidence type="ECO:0000256" key="3">
    <source>
        <dbReference type="ARBA" id="ARBA00023027"/>
    </source>
</evidence>
<gene>
    <name evidence="11" type="primary">LOC116289498</name>
</gene>
<feature type="binding site" evidence="4">
    <location>
        <position position="234"/>
    </location>
    <ligand>
        <name>substrate</name>
    </ligand>
</feature>
<evidence type="ECO:0000259" key="9">
    <source>
        <dbReference type="SMART" id="SM00997"/>
    </source>
</evidence>
<comment type="similarity">
    <text evidence="1 7">Belongs to the adenosylhomocysteinase family.</text>
</comment>
<evidence type="ECO:0000256" key="6">
    <source>
        <dbReference type="RuleBase" id="RU000548"/>
    </source>
</evidence>
<keyword evidence="2 6" id="KW-0554">One-carbon metabolism</keyword>
<feature type="compositionally biased region" description="Polar residues" evidence="8">
    <location>
        <begin position="1"/>
        <end position="25"/>
    </location>
</feature>
<feature type="compositionally biased region" description="Basic and acidic residues" evidence="8">
    <location>
        <begin position="26"/>
        <end position="36"/>
    </location>
</feature>
<feature type="binding site" evidence="4">
    <location>
        <position position="268"/>
    </location>
    <ligand>
        <name>substrate</name>
    </ligand>
</feature>
<comment type="catalytic activity">
    <reaction evidence="6">
        <text>S-adenosyl-L-homocysteine + H2O = L-homocysteine + adenosine</text>
        <dbReference type="Rhea" id="RHEA:21708"/>
        <dbReference type="ChEBI" id="CHEBI:15377"/>
        <dbReference type="ChEBI" id="CHEBI:16335"/>
        <dbReference type="ChEBI" id="CHEBI:57856"/>
        <dbReference type="ChEBI" id="CHEBI:58199"/>
        <dbReference type="EC" id="3.13.2.1"/>
    </reaction>
</comment>
<dbReference type="CDD" id="cd00401">
    <property type="entry name" value="SAHH"/>
    <property type="match status" value="1"/>
</dbReference>
<dbReference type="FunFam" id="3.40.50.720:FF:000035">
    <property type="entry name" value="Adenosylhomocysteinase"/>
    <property type="match status" value="1"/>
</dbReference>
<dbReference type="PANTHER" id="PTHR23420:SF0">
    <property type="entry name" value="ADENOSYLHOMOCYSTEINASE"/>
    <property type="match status" value="1"/>
</dbReference>
<dbReference type="GO" id="GO:0005829">
    <property type="term" value="C:cytosol"/>
    <property type="evidence" value="ECO:0007669"/>
    <property type="project" value="TreeGrafter"/>
</dbReference>
<sequence length="510" mass="56741">MSNSNGMWNRKNSVAIKSQAAQSTKPEIRGEVERKRQSWLRPQLSYGSVSSYDSTASYTDSYSSDEDEGSPRDRQQKNSKGGSDFCVKSIKLADFGRREIEIAEQEMPGLMLLRKRNCTDKPLEGAKIVACTHVTAQAAVLIETLAALGAQIRWSACNIYSTQNEVAAAMAEAGFPIFAWKGESEEDFWWCIEKCITAPGYQPNMVLDDGGDATHLMYKKFNGTFNTLKGIVEESVTGVHRLYQLSKQSKLTVPAMNVNDSVTKTKFDNLYCCRESILDSLKRTTDVMFGGKQVLVCGYGEVGKGCCFALKGLGAIVYVTEIDPICALQACMDGFRVVKIEEVVKHIDILITATGNKHVVTREHLDRLKNGCIVCNMGHSNTEIDVASIRTSDLTWEKVRTQVDHIIWPDGKRIVLLAEGRLVNLSCSSVPSFVVSITATTQAIALIELYKAPPGRYKHDVYLLPKKMDEYVAMLHLPTFDAHLTEPSDDQAKYLGVNKTGPFKPNYYRY</sequence>
<dbReference type="Proteomes" id="UP000515163">
    <property type="component" value="Unplaced"/>
</dbReference>
<dbReference type="FunFam" id="3.40.50.1480:FF:000009">
    <property type="entry name" value="Adenosylhomocysteinase like 2"/>
    <property type="match status" value="1"/>
</dbReference>
<dbReference type="FunFam" id="3.40.50.1480:FF:000002">
    <property type="entry name" value="Adenosylhomocysteinase"/>
    <property type="match status" value="1"/>
</dbReference>
<evidence type="ECO:0000256" key="8">
    <source>
        <dbReference type="SAM" id="MobiDB-lite"/>
    </source>
</evidence>